<dbReference type="SUPFAM" id="SSF55797">
    <property type="entry name" value="PR-1-like"/>
    <property type="match status" value="1"/>
</dbReference>
<dbReference type="InterPro" id="IPR014044">
    <property type="entry name" value="CAP_dom"/>
</dbReference>
<keyword evidence="4" id="KW-1185">Reference proteome</keyword>
<accession>A0AAN8UGB5</accession>
<dbReference type="InterPro" id="IPR018244">
    <property type="entry name" value="Allrgn_V5/Tpx1_CS"/>
</dbReference>
<feature type="domain" description="SCP" evidence="2">
    <location>
        <begin position="26"/>
        <end position="152"/>
    </location>
</feature>
<dbReference type="Proteomes" id="UP001370490">
    <property type="component" value="Unassembled WGS sequence"/>
</dbReference>
<evidence type="ECO:0000256" key="1">
    <source>
        <dbReference type="SAM" id="SignalP"/>
    </source>
</evidence>
<evidence type="ECO:0000313" key="4">
    <source>
        <dbReference type="Proteomes" id="UP001370490"/>
    </source>
</evidence>
<dbReference type="Gene3D" id="3.40.33.10">
    <property type="entry name" value="CAP"/>
    <property type="match status" value="1"/>
</dbReference>
<dbReference type="Pfam" id="PF00188">
    <property type="entry name" value="CAP"/>
    <property type="match status" value="1"/>
</dbReference>
<dbReference type="GO" id="GO:0005576">
    <property type="term" value="C:extracellular region"/>
    <property type="evidence" value="ECO:0007669"/>
    <property type="project" value="InterPro"/>
</dbReference>
<name>A0AAN8UGB5_9MAGN</name>
<keyword evidence="1" id="KW-0732">Signal</keyword>
<dbReference type="InterPro" id="IPR035940">
    <property type="entry name" value="CAP_sf"/>
</dbReference>
<sequence>MNWTRVSFALISVLGLALVQSAVAQSSPQDFLNPHNEARAAVGVEPLIWDDTIAAFALKYATERKDCAMRHSFGPYGENIATGGGDFSGEMASKMWIGEKPNYDYSSNTCVGGECRHYTQVVWRNSLRIGCARINLVVFRGVHPKQKANMLLLLRVAQNKVDSIGTGEL</sequence>
<dbReference type="SMART" id="SM00198">
    <property type="entry name" value="SCP"/>
    <property type="match status" value="1"/>
</dbReference>
<proteinExistence type="predicted"/>
<dbReference type="InterPro" id="IPR001283">
    <property type="entry name" value="CRISP-related"/>
</dbReference>
<comment type="caution">
    <text evidence="3">The sequence shown here is derived from an EMBL/GenBank/DDBJ whole genome shotgun (WGS) entry which is preliminary data.</text>
</comment>
<gene>
    <name evidence="3" type="ORF">RJ641_019129</name>
</gene>
<dbReference type="PRINTS" id="PR00837">
    <property type="entry name" value="V5TPXLIKE"/>
</dbReference>
<dbReference type="FunFam" id="3.40.33.10:FF:000004">
    <property type="entry name" value="CAP, cysteine-rich secretory protein, antigen 5"/>
    <property type="match status" value="1"/>
</dbReference>
<reference evidence="3 4" key="1">
    <citation type="submission" date="2023-12" db="EMBL/GenBank/DDBJ databases">
        <title>A high-quality genome assembly for Dillenia turbinata (Dilleniales).</title>
        <authorList>
            <person name="Chanderbali A."/>
        </authorList>
    </citation>
    <scope>NUCLEOTIDE SEQUENCE [LARGE SCALE GENOMIC DNA]</scope>
    <source>
        <strain evidence="3">LSX21</strain>
        <tissue evidence="3">Leaf</tissue>
    </source>
</reference>
<dbReference type="AlphaFoldDB" id="A0AAN8UGB5"/>
<dbReference type="EMBL" id="JBAMMX010000024">
    <property type="protein sequence ID" value="KAK6916268.1"/>
    <property type="molecule type" value="Genomic_DNA"/>
</dbReference>
<dbReference type="PROSITE" id="PS01009">
    <property type="entry name" value="CRISP_1"/>
    <property type="match status" value="1"/>
</dbReference>
<evidence type="ECO:0000313" key="3">
    <source>
        <dbReference type="EMBL" id="KAK6916268.1"/>
    </source>
</evidence>
<protein>
    <submittedName>
        <fullName evidence="3">CAP domain</fullName>
    </submittedName>
</protein>
<dbReference type="PANTHER" id="PTHR10334">
    <property type="entry name" value="CYSTEINE-RICH SECRETORY PROTEIN-RELATED"/>
    <property type="match status" value="1"/>
</dbReference>
<dbReference type="CDD" id="cd05381">
    <property type="entry name" value="CAP_PR-1"/>
    <property type="match status" value="1"/>
</dbReference>
<feature type="signal peptide" evidence="1">
    <location>
        <begin position="1"/>
        <end position="24"/>
    </location>
</feature>
<evidence type="ECO:0000259" key="2">
    <source>
        <dbReference type="SMART" id="SM00198"/>
    </source>
</evidence>
<organism evidence="3 4">
    <name type="scientific">Dillenia turbinata</name>
    <dbReference type="NCBI Taxonomy" id="194707"/>
    <lineage>
        <taxon>Eukaryota</taxon>
        <taxon>Viridiplantae</taxon>
        <taxon>Streptophyta</taxon>
        <taxon>Embryophyta</taxon>
        <taxon>Tracheophyta</taxon>
        <taxon>Spermatophyta</taxon>
        <taxon>Magnoliopsida</taxon>
        <taxon>eudicotyledons</taxon>
        <taxon>Gunneridae</taxon>
        <taxon>Pentapetalae</taxon>
        <taxon>Dilleniales</taxon>
        <taxon>Dilleniaceae</taxon>
        <taxon>Dillenia</taxon>
    </lineage>
</organism>
<feature type="chain" id="PRO_5042918915" evidence="1">
    <location>
        <begin position="25"/>
        <end position="169"/>
    </location>
</feature>